<reference evidence="2 3" key="1">
    <citation type="journal article" date="2023" name="Plants (Basel)">
        <title>Bridging the Gap: Combining Genomics and Transcriptomics Approaches to Understand Stylosanthes scabra, an Orphan Legume from the Brazilian Caatinga.</title>
        <authorList>
            <person name="Ferreira-Neto J.R.C."/>
            <person name="da Silva M.D."/>
            <person name="Binneck E."/>
            <person name="de Melo N.F."/>
            <person name="da Silva R.H."/>
            <person name="de Melo A.L.T.M."/>
            <person name="Pandolfi V."/>
            <person name="Bustamante F.O."/>
            <person name="Brasileiro-Vidal A.C."/>
            <person name="Benko-Iseppon A.M."/>
        </authorList>
    </citation>
    <scope>NUCLEOTIDE SEQUENCE [LARGE SCALE GENOMIC DNA]</scope>
    <source>
        <tissue evidence="2">Leaves</tissue>
    </source>
</reference>
<proteinExistence type="predicted"/>
<evidence type="ECO:0000313" key="2">
    <source>
        <dbReference type="EMBL" id="MED6205037.1"/>
    </source>
</evidence>
<sequence>MSPPQSNGNGKSTPLSKSLFLEPGGKRSKFQQAVQANVLSRIIFSEHFVDCPFEHADFSKGWSSRTIDVVDNVKSFSTSNDNSAIWVLSWLHVTPRASTTQLKSEPVELKVFTIPIHEEKN</sequence>
<evidence type="ECO:0000256" key="1">
    <source>
        <dbReference type="SAM" id="MobiDB-lite"/>
    </source>
</evidence>
<evidence type="ECO:0000313" key="3">
    <source>
        <dbReference type="Proteomes" id="UP001341840"/>
    </source>
</evidence>
<name>A0ABU6Y3J6_9FABA</name>
<accession>A0ABU6Y3J6</accession>
<dbReference type="Proteomes" id="UP001341840">
    <property type="component" value="Unassembled WGS sequence"/>
</dbReference>
<feature type="region of interest" description="Disordered" evidence="1">
    <location>
        <begin position="1"/>
        <end position="22"/>
    </location>
</feature>
<protein>
    <submittedName>
        <fullName evidence="2">Uncharacterized protein</fullName>
    </submittedName>
</protein>
<keyword evidence="3" id="KW-1185">Reference proteome</keyword>
<comment type="caution">
    <text evidence="2">The sequence shown here is derived from an EMBL/GenBank/DDBJ whole genome shotgun (WGS) entry which is preliminary data.</text>
</comment>
<gene>
    <name evidence="2" type="ORF">PIB30_014261</name>
</gene>
<feature type="compositionally biased region" description="Polar residues" evidence="1">
    <location>
        <begin position="1"/>
        <end position="16"/>
    </location>
</feature>
<organism evidence="2 3">
    <name type="scientific">Stylosanthes scabra</name>
    <dbReference type="NCBI Taxonomy" id="79078"/>
    <lineage>
        <taxon>Eukaryota</taxon>
        <taxon>Viridiplantae</taxon>
        <taxon>Streptophyta</taxon>
        <taxon>Embryophyta</taxon>
        <taxon>Tracheophyta</taxon>
        <taxon>Spermatophyta</taxon>
        <taxon>Magnoliopsida</taxon>
        <taxon>eudicotyledons</taxon>
        <taxon>Gunneridae</taxon>
        <taxon>Pentapetalae</taxon>
        <taxon>rosids</taxon>
        <taxon>fabids</taxon>
        <taxon>Fabales</taxon>
        <taxon>Fabaceae</taxon>
        <taxon>Papilionoideae</taxon>
        <taxon>50 kb inversion clade</taxon>
        <taxon>dalbergioids sensu lato</taxon>
        <taxon>Dalbergieae</taxon>
        <taxon>Pterocarpus clade</taxon>
        <taxon>Stylosanthes</taxon>
    </lineage>
</organism>
<dbReference type="EMBL" id="JASCZI010241693">
    <property type="protein sequence ID" value="MED6205037.1"/>
    <property type="molecule type" value="Genomic_DNA"/>
</dbReference>